<dbReference type="Pfam" id="PF07920">
    <property type="entry name" value="DUF1684"/>
    <property type="match status" value="1"/>
</dbReference>
<dbReference type="AlphaFoldDB" id="A0A3B0UAA0"/>
<evidence type="ECO:0000313" key="1">
    <source>
        <dbReference type="EMBL" id="VAW25980.1"/>
    </source>
</evidence>
<name>A0A3B0UAA0_9ZZZZ</name>
<evidence type="ECO:0008006" key="2">
    <source>
        <dbReference type="Google" id="ProtNLM"/>
    </source>
</evidence>
<proteinExistence type="predicted"/>
<reference evidence="1" key="1">
    <citation type="submission" date="2018-06" db="EMBL/GenBank/DDBJ databases">
        <authorList>
            <person name="Zhirakovskaya E."/>
        </authorList>
    </citation>
    <scope>NUCLEOTIDE SEQUENCE</scope>
</reference>
<sequence>MKKIFFILSVVFLFINCSPKKISYEDEIKLFQYKLNTEFADAEKSPLTEEDLKTFKTLDFFKTDKNYKVEAEFELTPNTPVFEMQTNTDRLPLYRKYGVAHFTLNGEKFKLNIYQSQDLIVNPEFEDYLFLPFNDTTNGNSTYGGGRYIDLKFPPKESKTIVIDFNKAYNPYCAYNSKYSCPIPPSENTLSIDIPVGVKAYKKLKSPV</sequence>
<dbReference type="InterPro" id="IPR012467">
    <property type="entry name" value="DUF1684"/>
</dbReference>
<accession>A0A3B0UAA0</accession>
<protein>
    <recommendedName>
        <fullName evidence="2">DUF1684 domain-containing protein</fullName>
    </recommendedName>
</protein>
<dbReference type="EMBL" id="UOER01000539">
    <property type="protein sequence ID" value="VAW25980.1"/>
    <property type="molecule type" value="Genomic_DNA"/>
</dbReference>
<dbReference type="PANTHER" id="PTHR41913:SF1">
    <property type="entry name" value="DUF1684 DOMAIN-CONTAINING PROTEIN"/>
    <property type="match status" value="1"/>
</dbReference>
<gene>
    <name evidence="1" type="ORF">MNBD_BACTEROID04-849</name>
</gene>
<dbReference type="PANTHER" id="PTHR41913">
    <property type="entry name" value="DUF1684 DOMAIN-CONTAINING PROTEIN"/>
    <property type="match status" value="1"/>
</dbReference>
<organism evidence="1">
    <name type="scientific">hydrothermal vent metagenome</name>
    <dbReference type="NCBI Taxonomy" id="652676"/>
    <lineage>
        <taxon>unclassified sequences</taxon>
        <taxon>metagenomes</taxon>
        <taxon>ecological metagenomes</taxon>
    </lineage>
</organism>